<feature type="domain" description="Protein kinase" evidence="6">
    <location>
        <begin position="7"/>
        <end position="260"/>
    </location>
</feature>
<keyword evidence="5" id="KW-0812">Transmembrane</keyword>
<dbReference type="SMART" id="SM00220">
    <property type="entry name" value="S_TKc"/>
    <property type="match status" value="1"/>
</dbReference>
<keyword evidence="8" id="KW-1185">Reference proteome</keyword>
<keyword evidence="4" id="KW-0067">ATP-binding</keyword>
<feature type="transmembrane region" description="Helical" evidence="5">
    <location>
        <begin position="311"/>
        <end position="332"/>
    </location>
</feature>
<organism evidence="7 8">
    <name type="scientific">Lentzea aerocolonigenes</name>
    <name type="common">Lechevalieria aerocolonigenes</name>
    <name type="synonym">Saccharothrix aerocolonigenes</name>
    <dbReference type="NCBI Taxonomy" id="68170"/>
    <lineage>
        <taxon>Bacteria</taxon>
        <taxon>Bacillati</taxon>
        <taxon>Actinomycetota</taxon>
        <taxon>Actinomycetes</taxon>
        <taxon>Pseudonocardiales</taxon>
        <taxon>Pseudonocardiaceae</taxon>
        <taxon>Lentzea</taxon>
    </lineage>
</organism>
<keyword evidence="5" id="KW-0472">Membrane</keyword>
<dbReference type="PATRIC" id="fig|68170.10.peg.2898"/>
<sequence>MGTDHGFSDLVPRGTGPAATVYAGILAGTGEAVALKVFRAKLPRRTRAEVERELARLAPLRERAAVLVADGLTELGEHTALRMELCTQSLADLVEQEGPLSIAEVLTIGKTLAGALAAAHELGIVHGGVTPGNVLFRPSGDPVLADFGLTLRRAFPHDQGEGVDFLAPEVLEHGAVDERADLYGLGAVLYLALTGLSPHPARLGEHPDDRKLRILGSPVPRPDRSDLPDEVAELVKALLAKNPAIRPGSMGDVAGWLERLAARLPGQGQVTAHDFDDFADFDDETPLRQPVPSGAPVFVSAPGRAARRHPAWPVLGGVAGLLVVVGLGVFLLRSDPQVLNTTAGSTVAPPPSSKTSKSVLLELADPVDNVTSVELSWTSPERLEFAVIVAEDGEQAKTVHAYQNRTMQVPVDPTRKYCFSVQGTDGTRVYESAPKAVRDARCKI</sequence>
<dbReference type="PANTHER" id="PTHR43289">
    <property type="entry name" value="MITOGEN-ACTIVATED PROTEIN KINASE KINASE KINASE 20-RELATED"/>
    <property type="match status" value="1"/>
</dbReference>
<dbReference type="GO" id="GO:0005524">
    <property type="term" value="F:ATP binding"/>
    <property type="evidence" value="ECO:0007669"/>
    <property type="project" value="UniProtKB-KW"/>
</dbReference>
<proteinExistence type="predicted"/>
<name>A0A0F0GDN7_LENAE</name>
<dbReference type="InterPro" id="IPR000719">
    <property type="entry name" value="Prot_kinase_dom"/>
</dbReference>
<reference evidence="7 8" key="1">
    <citation type="submission" date="2015-02" db="EMBL/GenBank/DDBJ databases">
        <authorList>
            <person name="Ju K.-S."/>
            <person name="Doroghazi J.R."/>
            <person name="Metcalf W."/>
        </authorList>
    </citation>
    <scope>NUCLEOTIDE SEQUENCE [LARGE SCALE GENOMIC DNA]</scope>
    <source>
        <strain evidence="7 8">NRRL B-16140</strain>
    </source>
</reference>
<evidence type="ECO:0000313" key="7">
    <source>
        <dbReference type="EMBL" id="KJK33377.1"/>
    </source>
</evidence>
<dbReference type="CDD" id="cd14014">
    <property type="entry name" value="STKc_PknB_like"/>
    <property type="match status" value="1"/>
</dbReference>
<dbReference type="AlphaFoldDB" id="A0A0F0GDN7"/>
<dbReference type="PANTHER" id="PTHR43289:SF34">
    <property type="entry name" value="SERINE_THREONINE-PROTEIN KINASE YBDM-RELATED"/>
    <property type="match status" value="1"/>
</dbReference>
<evidence type="ECO:0000256" key="2">
    <source>
        <dbReference type="ARBA" id="ARBA00022741"/>
    </source>
</evidence>
<dbReference type="SUPFAM" id="SSF56112">
    <property type="entry name" value="Protein kinase-like (PK-like)"/>
    <property type="match status" value="1"/>
</dbReference>
<keyword evidence="1" id="KW-0808">Transferase</keyword>
<evidence type="ECO:0000259" key="6">
    <source>
        <dbReference type="PROSITE" id="PS50011"/>
    </source>
</evidence>
<gene>
    <name evidence="7" type="ORF">UK23_46370</name>
</gene>
<evidence type="ECO:0000256" key="5">
    <source>
        <dbReference type="SAM" id="Phobius"/>
    </source>
</evidence>
<comment type="caution">
    <text evidence="7">The sequence shown here is derived from an EMBL/GenBank/DDBJ whole genome shotgun (WGS) entry which is preliminary data.</text>
</comment>
<dbReference type="GO" id="GO:0004674">
    <property type="term" value="F:protein serine/threonine kinase activity"/>
    <property type="evidence" value="ECO:0007669"/>
    <property type="project" value="TreeGrafter"/>
</dbReference>
<evidence type="ECO:0000256" key="4">
    <source>
        <dbReference type="ARBA" id="ARBA00022840"/>
    </source>
</evidence>
<dbReference type="RefSeq" id="WP_045318245.1">
    <property type="nucleotide sequence ID" value="NZ_JYJG01000545.1"/>
</dbReference>
<evidence type="ECO:0000256" key="3">
    <source>
        <dbReference type="ARBA" id="ARBA00022777"/>
    </source>
</evidence>
<keyword evidence="2" id="KW-0547">Nucleotide-binding</keyword>
<dbReference type="Proteomes" id="UP000033393">
    <property type="component" value="Unassembled WGS sequence"/>
</dbReference>
<accession>A0A0F0GDN7</accession>
<dbReference type="Gene3D" id="1.10.510.10">
    <property type="entry name" value="Transferase(Phosphotransferase) domain 1"/>
    <property type="match status" value="1"/>
</dbReference>
<keyword evidence="5" id="KW-1133">Transmembrane helix</keyword>
<protein>
    <recommendedName>
        <fullName evidence="6">Protein kinase domain-containing protein</fullName>
    </recommendedName>
</protein>
<dbReference type="InterPro" id="IPR011009">
    <property type="entry name" value="Kinase-like_dom_sf"/>
</dbReference>
<evidence type="ECO:0000256" key="1">
    <source>
        <dbReference type="ARBA" id="ARBA00022679"/>
    </source>
</evidence>
<dbReference type="Pfam" id="PF00069">
    <property type="entry name" value="Pkinase"/>
    <property type="match status" value="1"/>
</dbReference>
<keyword evidence="3" id="KW-0418">Kinase</keyword>
<dbReference type="EMBL" id="JYJG01000545">
    <property type="protein sequence ID" value="KJK33377.1"/>
    <property type="molecule type" value="Genomic_DNA"/>
</dbReference>
<dbReference type="PROSITE" id="PS50011">
    <property type="entry name" value="PROTEIN_KINASE_DOM"/>
    <property type="match status" value="1"/>
</dbReference>
<evidence type="ECO:0000313" key="8">
    <source>
        <dbReference type="Proteomes" id="UP000033393"/>
    </source>
</evidence>